<dbReference type="Proteomes" id="UP000319483">
    <property type="component" value="Unassembled WGS sequence"/>
</dbReference>
<keyword evidence="1" id="KW-1133">Transmembrane helix</keyword>
<name>A0A556RUK3_9GAMM</name>
<evidence type="ECO:0000313" key="3">
    <source>
        <dbReference type="Proteomes" id="UP000319483"/>
    </source>
</evidence>
<accession>A0A556RUK3</accession>
<evidence type="ECO:0000313" key="2">
    <source>
        <dbReference type="EMBL" id="TSJ92543.1"/>
    </source>
</evidence>
<evidence type="ECO:0000256" key="1">
    <source>
        <dbReference type="SAM" id="Phobius"/>
    </source>
</evidence>
<sequence>MNVKGIAVYEAADDKQKLTYLPPKATFELDGEENGYAKIRKINDCDVPNLLVKENGSTDPPHKGYVKVTSLTSLTFKPEKLNDIVVLKSPIAISSGDFIGYIGHNQLKKDRFNVILAKILDSAHLYHFFILVILLFILFR</sequence>
<keyword evidence="1" id="KW-0472">Membrane</keyword>
<dbReference type="EMBL" id="VMHM01000030">
    <property type="protein sequence ID" value="TSJ92543.1"/>
    <property type="molecule type" value="Genomic_DNA"/>
</dbReference>
<reference evidence="2 3" key="1">
    <citation type="submission" date="2019-07" db="EMBL/GenBank/DDBJ databases">
        <title>Gilliamella genomes.</title>
        <authorList>
            <person name="Zheng H."/>
        </authorList>
    </citation>
    <scope>NUCLEOTIDE SEQUENCE [LARGE SCALE GENOMIC DNA]</scope>
    <source>
        <strain evidence="2 3">W8127</strain>
    </source>
</reference>
<comment type="caution">
    <text evidence="2">The sequence shown here is derived from an EMBL/GenBank/DDBJ whole genome shotgun (WGS) entry which is preliminary data.</text>
</comment>
<keyword evidence="1" id="KW-0812">Transmembrane</keyword>
<organism evidence="2 3">
    <name type="scientific">Gilliamella apicola</name>
    <dbReference type="NCBI Taxonomy" id="1196095"/>
    <lineage>
        <taxon>Bacteria</taxon>
        <taxon>Pseudomonadati</taxon>
        <taxon>Pseudomonadota</taxon>
        <taxon>Gammaproteobacteria</taxon>
        <taxon>Orbales</taxon>
        <taxon>Orbaceae</taxon>
        <taxon>Gilliamella</taxon>
    </lineage>
</organism>
<proteinExistence type="predicted"/>
<feature type="transmembrane region" description="Helical" evidence="1">
    <location>
        <begin position="115"/>
        <end position="139"/>
    </location>
</feature>
<dbReference type="RefSeq" id="WP_144093545.1">
    <property type="nucleotide sequence ID" value="NZ_VMHM01000030.1"/>
</dbReference>
<gene>
    <name evidence="2" type="ORF">FPQ15_14360</name>
</gene>
<protein>
    <submittedName>
        <fullName evidence="2">Uncharacterized protein</fullName>
    </submittedName>
</protein>
<dbReference type="AlphaFoldDB" id="A0A556RUK3"/>